<dbReference type="AlphaFoldDB" id="A0A8J8NYU7"/>
<accession>A0A8J8NYU7</accession>
<organism evidence="3 4">
    <name type="scientific">Halteria grandinella</name>
    <dbReference type="NCBI Taxonomy" id="5974"/>
    <lineage>
        <taxon>Eukaryota</taxon>
        <taxon>Sar</taxon>
        <taxon>Alveolata</taxon>
        <taxon>Ciliophora</taxon>
        <taxon>Intramacronucleata</taxon>
        <taxon>Spirotrichea</taxon>
        <taxon>Stichotrichia</taxon>
        <taxon>Sporadotrichida</taxon>
        <taxon>Halteriidae</taxon>
        <taxon>Halteria</taxon>
    </lineage>
</organism>
<evidence type="ECO:0000313" key="4">
    <source>
        <dbReference type="Proteomes" id="UP000785679"/>
    </source>
</evidence>
<evidence type="ECO:0000256" key="1">
    <source>
        <dbReference type="SAM" id="Coils"/>
    </source>
</evidence>
<proteinExistence type="predicted"/>
<gene>
    <name evidence="3" type="ORF">FGO68_gene16669</name>
</gene>
<feature type="region of interest" description="Disordered" evidence="2">
    <location>
        <begin position="406"/>
        <end position="426"/>
    </location>
</feature>
<keyword evidence="1" id="KW-0175">Coiled coil</keyword>
<feature type="compositionally biased region" description="Low complexity" evidence="2">
    <location>
        <begin position="409"/>
        <end position="426"/>
    </location>
</feature>
<evidence type="ECO:0000256" key="2">
    <source>
        <dbReference type="SAM" id="MobiDB-lite"/>
    </source>
</evidence>
<protein>
    <submittedName>
        <fullName evidence="3">Uncharacterized protein</fullName>
    </submittedName>
</protein>
<evidence type="ECO:0000313" key="3">
    <source>
        <dbReference type="EMBL" id="TNV84286.1"/>
    </source>
</evidence>
<name>A0A8J8NYU7_HALGN</name>
<comment type="caution">
    <text evidence="3">The sequence shown here is derived from an EMBL/GenBank/DDBJ whole genome shotgun (WGS) entry which is preliminary data.</text>
</comment>
<keyword evidence="4" id="KW-1185">Reference proteome</keyword>
<reference evidence="3" key="1">
    <citation type="submission" date="2019-06" db="EMBL/GenBank/DDBJ databases">
        <authorList>
            <person name="Zheng W."/>
        </authorList>
    </citation>
    <scope>NUCLEOTIDE SEQUENCE</scope>
    <source>
        <strain evidence="3">QDHG01</strain>
    </source>
</reference>
<sequence>MEQQQPCYEEAPLFGRTVQLLTTKLTKVEPPRILRQLEPAFLLSTTQSTLKQTTLSKSNSESRFTSTLSNFAKSRNRLLQTATTGLASPIEMQPKLNMKISSRKGLHSPKYNNSVLTPGYGNYGLVGSGQAKSGLAKSGLAKSGYASLIKRSPSRTGLTSGVTTQKVQRMSLDQSVNVTQGQYEGVVERIKGIDRKMREMSKERQQYSAQYNKVRETLSQLSEKLLNEYNFAREIVMELQSKPYVDPLKKKQLEAFLNELCKNCKEVLPVSQVISNPQKYQNIIREKLLLKMIGKSSINSSRKSPQRQAKPFFTLLEQWKNTKVLLNLAKRDIVLIKHKENELIGKRDQCLQELVKLEGERRRLSSLSRKRRAQLQNESIIEGEEGPDTARLIERSFDEIPSQISQIVSRQAQKPQQQSRQSKNSPPILINQMLNNLSLQSNPTRPFDRHQQNLDDLVYYIDAQKPVPSSHTESYITSQQQSFNNSCDFTQNLRPGHAVKESCDLITQMEMDEMIALRQVHYQGQHYLGHFNSIQVNNCEANGKQGQKAKQGKMYYTMR</sequence>
<feature type="coiled-coil region" evidence="1">
    <location>
        <begin position="190"/>
        <end position="242"/>
    </location>
</feature>
<dbReference type="Proteomes" id="UP000785679">
    <property type="component" value="Unassembled WGS sequence"/>
</dbReference>
<dbReference type="EMBL" id="RRYP01002936">
    <property type="protein sequence ID" value="TNV84286.1"/>
    <property type="molecule type" value="Genomic_DNA"/>
</dbReference>